<proteinExistence type="predicted"/>
<dbReference type="AlphaFoldDB" id="A0A101FUY6"/>
<sequence>MERDREDFAEEIGSKEERKIKARRERARGIWFGLGMMGVIGWSVAVPTLIGVAIGVWIDTKYPGPISWTLVFLSAGLIVGCANAWYWVKKEQTEIEGRKPVIEERKPDE</sequence>
<evidence type="ECO:0000256" key="1">
    <source>
        <dbReference type="SAM" id="Phobius"/>
    </source>
</evidence>
<comment type="caution">
    <text evidence="2">The sequence shown here is derived from an EMBL/GenBank/DDBJ whole genome shotgun (WGS) entry which is preliminary data.</text>
</comment>
<protein>
    <submittedName>
        <fullName evidence="2">F0F1-ATPase subunit</fullName>
    </submittedName>
</protein>
<keyword evidence="1" id="KW-0472">Membrane</keyword>
<dbReference type="InterPro" id="IPR011744">
    <property type="entry name" value="ATPase_gene1"/>
</dbReference>
<dbReference type="Pfam" id="PF09527">
    <property type="entry name" value="ATPase_gene1"/>
    <property type="match status" value="1"/>
</dbReference>
<evidence type="ECO:0000313" key="2">
    <source>
        <dbReference type="EMBL" id="KUK44759.1"/>
    </source>
</evidence>
<dbReference type="InterPro" id="IPR032820">
    <property type="entry name" value="ATPase_put"/>
</dbReference>
<name>A0A101FUY6_9EURY</name>
<dbReference type="Proteomes" id="UP000057043">
    <property type="component" value="Unassembled WGS sequence"/>
</dbReference>
<feature type="transmembrane region" description="Helical" evidence="1">
    <location>
        <begin position="66"/>
        <end position="88"/>
    </location>
</feature>
<gene>
    <name evidence="2" type="ORF">XD72_0864</name>
</gene>
<dbReference type="NCBIfam" id="TIGR02230">
    <property type="entry name" value="ATPase_gene1"/>
    <property type="match status" value="1"/>
</dbReference>
<evidence type="ECO:0000313" key="3">
    <source>
        <dbReference type="Proteomes" id="UP000057043"/>
    </source>
</evidence>
<keyword evidence="1" id="KW-1133">Transmembrane helix</keyword>
<keyword evidence="1" id="KW-0812">Transmembrane</keyword>
<organism evidence="2 3">
    <name type="scientific">Methanothrix harundinacea</name>
    <dbReference type="NCBI Taxonomy" id="301375"/>
    <lineage>
        <taxon>Archaea</taxon>
        <taxon>Methanobacteriati</taxon>
        <taxon>Methanobacteriota</taxon>
        <taxon>Stenosarchaea group</taxon>
        <taxon>Methanomicrobia</taxon>
        <taxon>Methanotrichales</taxon>
        <taxon>Methanotrichaceae</taxon>
        <taxon>Methanothrix</taxon>
    </lineage>
</organism>
<dbReference type="PATRIC" id="fig|301375.7.peg.433"/>
<dbReference type="EMBL" id="LGFT01000016">
    <property type="protein sequence ID" value="KUK44759.1"/>
    <property type="molecule type" value="Genomic_DNA"/>
</dbReference>
<reference evidence="2 3" key="1">
    <citation type="journal article" date="2015" name="MBio">
        <title>Genome-Resolved Metagenomic Analysis Reveals Roles for Candidate Phyla and Other Microbial Community Members in Biogeochemical Transformations in Oil Reservoirs.</title>
        <authorList>
            <person name="Hu P."/>
            <person name="Tom L."/>
            <person name="Singh A."/>
            <person name="Thomas B.C."/>
            <person name="Baker B.J."/>
            <person name="Piceno Y.M."/>
            <person name="Andersen G.L."/>
            <person name="Banfield J.F."/>
        </authorList>
    </citation>
    <scope>NUCLEOTIDE SEQUENCE [LARGE SCALE GENOMIC DNA]</scope>
    <source>
        <strain evidence="2">57_489</strain>
    </source>
</reference>
<feature type="transmembrane region" description="Helical" evidence="1">
    <location>
        <begin position="29"/>
        <end position="54"/>
    </location>
</feature>
<accession>A0A101FUY6</accession>